<dbReference type="InterPro" id="IPR015500">
    <property type="entry name" value="Peptidase_S8_subtilisin-rel"/>
</dbReference>
<organism evidence="12 13">
    <name type="scientific">Orbilia blumenaviensis</name>
    <dbReference type="NCBI Taxonomy" id="1796055"/>
    <lineage>
        <taxon>Eukaryota</taxon>
        <taxon>Fungi</taxon>
        <taxon>Dikarya</taxon>
        <taxon>Ascomycota</taxon>
        <taxon>Pezizomycotina</taxon>
        <taxon>Orbiliomycetes</taxon>
        <taxon>Orbiliales</taxon>
        <taxon>Orbiliaceae</taxon>
        <taxon>Orbilia</taxon>
    </lineage>
</organism>
<dbReference type="InterPro" id="IPR036852">
    <property type="entry name" value="Peptidase_S8/S53_dom_sf"/>
</dbReference>
<proteinExistence type="inferred from homology"/>
<evidence type="ECO:0000256" key="4">
    <source>
        <dbReference type="ARBA" id="ARBA00022801"/>
    </source>
</evidence>
<feature type="domain" description="Inhibitor I9" evidence="11">
    <location>
        <begin position="38"/>
        <end position="129"/>
    </location>
</feature>
<dbReference type="PROSITE" id="PS00137">
    <property type="entry name" value="SUBTILASE_HIS"/>
    <property type="match status" value="1"/>
</dbReference>
<evidence type="ECO:0000313" key="13">
    <source>
        <dbReference type="Proteomes" id="UP001373714"/>
    </source>
</evidence>
<dbReference type="GO" id="GO:0006508">
    <property type="term" value="P:proteolysis"/>
    <property type="evidence" value="ECO:0007669"/>
    <property type="project" value="UniProtKB-KW"/>
</dbReference>
<keyword evidence="4 7" id="KW-0378">Hydrolase</keyword>
<evidence type="ECO:0000256" key="1">
    <source>
        <dbReference type="ARBA" id="ARBA00011073"/>
    </source>
</evidence>
<evidence type="ECO:0000256" key="5">
    <source>
        <dbReference type="ARBA" id="ARBA00022825"/>
    </source>
</evidence>
<dbReference type="InterPro" id="IPR000209">
    <property type="entry name" value="Peptidase_S8/S53_dom"/>
</dbReference>
<dbReference type="PROSITE" id="PS00138">
    <property type="entry name" value="SUBTILASE_SER"/>
    <property type="match status" value="1"/>
</dbReference>
<dbReference type="FunFam" id="3.40.50.200:FF:000007">
    <property type="entry name" value="Subtilisin-like serine protease"/>
    <property type="match status" value="1"/>
</dbReference>
<evidence type="ECO:0000256" key="6">
    <source>
        <dbReference type="PIRSR" id="PIRSR615500-1"/>
    </source>
</evidence>
<dbReference type="GO" id="GO:0004252">
    <property type="term" value="F:serine-type endopeptidase activity"/>
    <property type="evidence" value="ECO:0007669"/>
    <property type="project" value="UniProtKB-UniRule"/>
</dbReference>
<evidence type="ECO:0000256" key="2">
    <source>
        <dbReference type="ARBA" id="ARBA00022670"/>
    </source>
</evidence>
<gene>
    <name evidence="12" type="primary">SUB3</name>
    <name evidence="12" type="ORF">TWF730_000116</name>
</gene>
<keyword evidence="2 7" id="KW-0645">Protease</keyword>
<evidence type="ECO:0000256" key="3">
    <source>
        <dbReference type="ARBA" id="ARBA00022729"/>
    </source>
</evidence>
<dbReference type="Proteomes" id="UP001373714">
    <property type="component" value="Unassembled WGS sequence"/>
</dbReference>
<dbReference type="Gene3D" id="3.30.70.80">
    <property type="entry name" value="Peptidase S8 propeptide/proteinase inhibitor I9"/>
    <property type="match status" value="1"/>
</dbReference>
<dbReference type="PANTHER" id="PTHR43806">
    <property type="entry name" value="PEPTIDASE S8"/>
    <property type="match status" value="1"/>
</dbReference>
<dbReference type="InterPro" id="IPR010259">
    <property type="entry name" value="S8pro/Inhibitor_I9"/>
</dbReference>
<evidence type="ECO:0000259" key="11">
    <source>
        <dbReference type="Pfam" id="PF05922"/>
    </source>
</evidence>
<dbReference type="Gene3D" id="3.40.50.200">
    <property type="entry name" value="Peptidase S8/S53 domain"/>
    <property type="match status" value="1"/>
</dbReference>
<evidence type="ECO:0000313" key="12">
    <source>
        <dbReference type="EMBL" id="KAK6362661.1"/>
    </source>
</evidence>
<evidence type="ECO:0000259" key="10">
    <source>
        <dbReference type="Pfam" id="PF00082"/>
    </source>
</evidence>
<dbReference type="AlphaFoldDB" id="A0AAV9VLY6"/>
<dbReference type="InterPro" id="IPR023827">
    <property type="entry name" value="Peptidase_S8_Asp-AS"/>
</dbReference>
<dbReference type="CDD" id="cd04077">
    <property type="entry name" value="Peptidases_S8_PCSK9_ProteinaseK_like"/>
    <property type="match status" value="1"/>
</dbReference>
<feature type="chain" id="PRO_5043821742" evidence="9">
    <location>
        <begin position="21"/>
        <end position="459"/>
    </location>
</feature>
<dbReference type="InterPro" id="IPR037045">
    <property type="entry name" value="S8pro/Inhibitor_I9_sf"/>
</dbReference>
<dbReference type="PROSITE" id="PS00136">
    <property type="entry name" value="SUBTILASE_ASP"/>
    <property type="match status" value="1"/>
</dbReference>
<keyword evidence="3 9" id="KW-0732">Signal</keyword>
<comment type="caution">
    <text evidence="12">The sequence shown here is derived from an EMBL/GenBank/DDBJ whole genome shotgun (WGS) entry which is preliminary data.</text>
</comment>
<accession>A0AAV9VLY6</accession>
<name>A0AAV9VLY6_9PEZI</name>
<evidence type="ECO:0000256" key="8">
    <source>
        <dbReference type="RuleBase" id="RU003355"/>
    </source>
</evidence>
<sequence length="459" mass="49226">MLNLIPTLLTVASLASSVVAVPVAKVVNSDVASAIPNQYIVVFKDEVTDAATDAHTSRINSIHSAIQARDPKSAKKGGRGKVRGFHKKIRVAGRKAFRGYTGEFDKETLQEILKSPEVSYVEQDAVVKVNLIDTPEETNELNKRVYRSSATWGLDRISHVNYITDKKDKDNKPAYRYYYNDNYSGEGATVYVIDTGIKEDHIQFADMYTGKSRVRWGTNTIDKDNTDGAGHGTHCAGTIGGLTYGVSRKVNLVAVKVLDKDGYGSWTSVIEGINWVAKDANSTGRASYSVASMSLGGGKSNAVNDAIRALHAAGVSVVVAAGNENDDASRYSPASAPEAITIGAIEEDGTVAQFSNYGTSVDLLAPGVNVLSAVIDSRTATDFYSGTSMATPHVAGLAAYFISQSIKENKKGITPTEMKQLLIKSSWTVSPTTLGRYLRNAPARVAGNNYCHAGYTCDV</sequence>
<evidence type="ECO:0000256" key="7">
    <source>
        <dbReference type="PROSITE-ProRule" id="PRU01240"/>
    </source>
</evidence>
<dbReference type="Pfam" id="PF05922">
    <property type="entry name" value="Inhibitor_I9"/>
    <property type="match status" value="1"/>
</dbReference>
<keyword evidence="13" id="KW-1185">Reference proteome</keyword>
<protein>
    <submittedName>
        <fullName evidence="12">Sub3p</fullName>
    </submittedName>
</protein>
<reference evidence="12 13" key="1">
    <citation type="submission" date="2019-10" db="EMBL/GenBank/DDBJ databases">
        <authorList>
            <person name="Palmer J.M."/>
        </authorList>
    </citation>
    <scope>NUCLEOTIDE SEQUENCE [LARGE SCALE GENOMIC DNA]</scope>
    <source>
        <strain evidence="12 13">TWF730</strain>
    </source>
</reference>
<keyword evidence="5 7" id="KW-0720">Serine protease</keyword>
<dbReference type="Pfam" id="PF00082">
    <property type="entry name" value="Peptidase_S8"/>
    <property type="match status" value="1"/>
</dbReference>
<dbReference type="InterPro" id="IPR023828">
    <property type="entry name" value="Peptidase_S8_Ser-AS"/>
</dbReference>
<comment type="similarity">
    <text evidence="1 7 8">Belongs to the peptidase S8 family.</text>
</comment>
<dbReference type="InterPro" id="IPR022398">
    <property type="entry name" value="Peptidase_S8_His-AS"/>
</dbReference>
<dbReference type="SUPFAM" id="SSF52743">
    <property type="entry name" value="Subtilisin-like"/>
    <property type="match status" value="1"/>
</dbReference>
<dbReference type="PRINTS" id="PR00723">
    <property type="entry name" value="SUBTILISIN"/>
</dbReference>
<feature type="active site" description="Charge relay system" evidence="6 7">
    <location>
        <position position="194"/>
    </location>
</feature>
<feature type="active site" description="Charge relay system" evidence="6 7">
    <location>
        <position position="231"/>
    </location>
</feature>
<dbReference type="PANTHER" id="PTHR43806:SF11">
    <property type="entry name" value="CEREVISIN-RELATED"/>
    <property type="match status" value="1"/>
</dbReference>
<dbReference type="InterPro" id="IPR034193">
    <property type="entry name" value="PCSK9_ProteinaseK-like"/>
</dbReference>
<feature type="domain" description="Peptidase S8/S53" evidence="10">
    <location>
        <begin position="185"/>
        <end position="426"/>
    </location>
</feature>
<feature type="active site" description="Charge relay system" evidence="6 7">
    <location>
        <position position="388"/>
    </location>
</feature>
<dbReference type="PROSITE" id="PS51892">
    <property type="entry name" value="SUBTILASE"/>
    <property type="match status" value="1"/>
</dbReference>
<feature type="signal peptide" evidence="9">
    <location>
        <begin position="1"/>
        <end position="20"/>
    </location>
</feature>
<dbReference type="InterPro" id="IPR050131">
    <property type="entry name" value="Peptidase_S8_subtilisin-like"/>
</dbReference>
<evidence type="ECO:0000256" key="9">
    <source>
        <dbReference type="SAM" id="SignalP"/>
    </source>
</evidence>
<dbReference type="EMBL" id="JAVHNS010000001">
    <property type="protein sequence ID" value="KAK6362661.1"/>
    <property type="molecule type" value="Genomic_DNA"/>
</dbReference>